<accession>A0A833WS45</accession>
<dbReference type="SUPFAM" id="SSF46689">
    <property type="entry name" value="Homeodomain-like"/>
    <property type="match status" value="1"/>
</dbReference>
<dbReference type="EMBL" id="WSZM01000331">
    <property type="protein sequence ID" value="KAF4035121.1"/>
    <property type="molecule type" value="Genomic_DNA"/>
</dbReference>
<protein>
    <submittedName>
        <fullName evidence="1">Uncharacterized protein</fullName>
    </submittedName>
</protein>
<evidence type="ECO:0000313" key="2">
    <source>
        <dbReference type="Proteomes" id="UP000602510"/>
    </source>
</evidence>
<proteinExistence type="predicted"/>
<name>A0A833WS45_PHYIN</name>
<dbReference type="Pfam" id="PF13384">
    <property type="entry name" value="HTH_23"/>
    <property type="match status" value="1"/>
</dbReference>
<sequence>MYAAEFRWRAIVLHYAYSVPCDQVGRIFGVSGRTVSRWYLQFKQNGHVDSGKQPKKSRHNAEMLSFVSDYVSGSPCFYVEELQEELRQRFGHNVKGVSATSVLRMLRFELGLSRKVLERRAREAVPQEIEGFMVKTSSEAR</sequence>
<comment type="caution">
    <text evidence="1">The sequence shown here is derived from an EMBL/GenBank/DDBJ whole genome shotgun (WGS) entry which is preliminary data.</text>
</comment>
<organism evidence="1 2">
    <name type="scientific">Phytophthora infestans</name>
    <name type="common">Potato late blight agent</name>
    <name type="synonym">Botrytis infestans</name>
    <dbReference type="NCBI Taxonomy" id="4787"/>
    <lineage>
        <taxon>Eukaryota</taxon>
        <taxon>Sar</taxon>
        <taxon>Stramenopiles</taxon>
        <taxon>Oomycota</taxon>
        <taxon>Peronosporomycetes</taxon>
        <taxon>Peronosporales</taxon>
        <taxon>Peronosporaceae</taxon>
        <taxon>Phytophthora</taxon>
    </lineage>
</organism>
<dbReference type="InterPro" id="IPR009057">
    <property type="entry name" value="Homeodomain-like_sf"/>
</dbReference>
<reference evidence="1" key="1">
    <citation type="submission" date="2020-04" db="EMBL/GenBank/DDBJ databases">
        <title>Hybrid Assembly of Korean Phytophthora infestans isolates.</title>
        <authorList>
            <person name="Prokchorchik M."/>
            <person name="Lee Y."/>
            <person name="Seo J."/>
            <person name="Cho J.-H."/>
            <person name="Park Y.-E."/>
            <person name="Jang D.-C."/>
            <person name="Im J.-S."/>
            <person name="Choi J.-G."/>
            <person name="Park H.-J."/>
            <person name="Lee G.-B."/>
            <person name="Lee Y.-G."/>
            <person name="Hong S.-Y."/>
            <person name="Cho K."/>
            <person name="Sohn K.H."/>
        </authorList>
    </citation>
    <scope>NUCLEOTIDE SEQUENCE</scope>
    <source>
        <strain evidence="1">KR_1_A1</strain>
    </source>
</reference>
<evidence type="ECO:0000313" key="1">
    <source>
        <dbReference type="EMBL" id="KAF4035121.1"/>
    </source>
</evidence>
<gene>
    <name evidence="1" type="ORF">GN244_ATG12894</name>
</gene>
<keyword evidence="2" id="KW-1185">Reference proteome</keyword>
<dbReference type="AlphaFoldDB" id="A0A833WS45"/>
<dbReference type="Proteomes" id="UP000602510">
    <property type="component" value="Unassembled WGS sequence"/>
</dbReference>